<gene>
    <name evidence="1" type="ORF">SPIL2461_LOCUS17424</name>
</gene>
<evidence type="ECO:0000313" key="1">
    <source>
        <dbReference type="EMBL" id="CAE7651909.1"/>
    </source>
</evidence>
<keyword evidence="2" id="KW-1185">Reference proteome</keyword>
<dbReference type="Proteomes" id="UP000649617">
    <property type="component" value="Unassembled WGS sequence"/>
</dbReference>
<comment type="caution">
    <text evidence="1">The sequence shown here is derived from an EMBL/GenBank/DDBJ whole genome shotgun (WGS) entry which is preliminary data.</text>
</comment>
<dbReference type="AlphaFoldDB" id="A0A812VQE4"/>
<protein>
    <submittedName>
        <fullName evidence="1">Uncharacterized protein</fullName>
    </submittedName>
</protein>
<dbReference type="EMBL" id="CAJNIZ010043160">
    <property type="protein sequence ID" value="CAE7651909.1"/>
    <property type="molecule type" value="Genomic_DNA"/>
</dbReference>
<feature type="non-terminal residue" evidence="1">
    <location>
        <position position="203"/>
    </location>
</feature>
<reference evidence="1" key="1">
    <citation type="submission" date="2021-02" db="EMBL/GenBank/DDBJ databases">
        <authorList>
            <person name="Dougan E. K."/>
            <person name="Rhodes N."/>
            <person name="Thang M."/>
            <person name="Chan C."/>
        </authorList>
    </citation>
    <scope>NUCLEOTIDE SEQUENCE</scope>
</reference>
<organism evidence="1 2">
    <name type="scientific">Symbiodinium pilosum</name>
    <name type="common">Dinoflagellate</name>
    <dbReference type="NCBI Taxonomy" id="2952"/>
    <lineage>
        <taxon>Eukaryota</taxon>
        <taxon>Sar</taxon>
        <taxon>Alveolata</taxon>
        <taxon>Dinophyceae</taxon>
        <taxon>Suessiales</taxon>
        <taxon>Symbiodiniaceae</taxon>
        <taxon>Symbiodinium</taxon>
    </lineage>
</organism>
<dbReference type="OrthoDB" id="430340at2759"/>
<evidence type="ECO:0000313" key="2">
    <source>
        <dbReference type="Proteomes" id="UP000649617"/>
    </source>
</evidence>
<name>A0A812VQE4_SYMPI</name>
<accession>A0A812VQE4</accession>
<sequence>EILGYNTIFGPFASSSTSVYEICATNPAVHVASELWDYALGEWALGYNQANPDKALEFVKTLDYAGTDGMYIFPKTYEPYYQDTGKSIEFYKGMNASWGDWKPYFSSISDFNPDTFTDCNTGAIATETTINNYLSVTQDNAAIVNVNGLRKWICHDQDKWWLAPACRNSPLSCVPMITNSFWSYNPSRQKATVYNIAMAIANT</sequence>
<feature type="non-terminal residue" evidence="1">
    <location>
        <position position="1"/>
    </location>
</feature>
<proteinExistence type="predicted"/>